<name>A0ABQ1BD38_9EURO</name>
<organism evidence="1 2">
    <name type="scientific">Aspergillus udagawae</name>
    <dbReference type="NCBI Taxonomy" id="91492"/>
    <lineage>
        <taxon>Eukaryota</taxon>
        <taxon>Fungi</taxon>
        <taxon>Dikarya</taxon>
        <taxon>Ascomycota</taxon>
        <taxon>Pezizomycotina</taxon>
        <taxon>Eurotiomycetes</taxon>
        <taxon>Eurotiomycetidae</taxon>
        <taxon>Eurotiales</taxon>
        <taxon>Aspergillaceae</taxon>
        <taxon>Aspergillus</taxon>
        <taxon>Aspergillus subgen. Fumigati</taxon>
    </lineage>
</organism>
<reference evidence="1 2" key="1">
    <citation type="submission" date="2020-01" db="EMBL/GenBank/DDBJ databases">
        <title>Draft genome sequence of Aspergillus udagawae IFM 53868.</title>
        <authorList>
            <person name="Takahashi H."/>
            <person name="Yaguchi T."/>
        </authorList>
    </citation>
    <scope>NUCLEOTIDE SEQUENCE [LARGE SCALE GENOMIC DNA]</scope>
    <source>
        <strain evidence="1 2">IFM 53868</strain>
    </source>
</reference>
<keyword evidence="2" id="KW-1185">Reference proteome</keyword>
<comment type="caution">
    <text evidence="1">The sequence shown here is derived from an EMBL/GenBank/DDBJ whole genome shotgun (WGS) entry which is preliminary data.</text>
</comment>
<accession>A0ABQ1BD38</accession>
<dbReference type="Proteomes" id="UP000465266">
    <property type="component" value="Unassembled WGS sequence"/>
</dbReference>
<protein>
    <submittedName>
        <fullName evidence="1">Uncharacterized protein</fullName>
    </submittedName>
</protein>
<sequence length="175" mass="19858">MDPFGRLPWFALQNILSSLPDLPSLHSLHNATPEVAAFLHRNNGLFAQIVDAIIENTARERGLLPIVQRAVRQLVIIWTEQSRRKQPNEDNEQETDPNVLNNLRYLVEPYIDVQTPIPRTISPSTPAAVLCQLLALMTRLRCLVHASFHAMVAKSLRLRIEHLPKKAAYTNIYGL</sequence>
<gene>
    <name evidence="1" type="ORF">IFM53868_09012</name>
</gene>
<evidence type="ECO:0000313" key="1">
    <source>
        <dbReference type="EMBL" id="GFF97306.1"/>
    </source>
</evidence>
<proteinExistence type="predicted"/>
<evidence type="ECO:0000313" key="2">
    <source>
        <dbReference type="Proteomes" id="UP000465266"/>
    </source>
</evidence>
<dbReference type="EMBL" id="BLKG01000146">
    <property type="protein sequence ID" value="GFF97306.1"/>
    <property type="molecule type" value="Genomic_DNA"/>
</dbReference>